<accession>A0AA36AN87</accession>
<proteinExistence type="predicted"/>
<evidence type="ECO:0000313" key="2">
    <source>
        <dbReference type="Proteomes" id="UP001162480"/>
    </source>
</evidence>
<gene>
    <name evidence="1" type="ORF">OCTVUL_1B026369</name>
</gene>
<dbReference type="EMBL" id="OX597816">
    <property type="protein sequence ID" value="CAI9719305.1"/>
    <property type="molecule type" value="Genomic_DNA"/>
</dbReference>
<protein>
    <submittedName>
        <fullName evidence="1">Uncharacterized protein</fullName>
    </submittedName>
</protein>
<keyword evidence="2" id="KW-1185">Reference proteome</keyword>
<name>A0AA36AN87_OCTVU</name>
<dbReference type="AlphaFoldDB" id="A0AA36AN87"/>
<reference evidence="1" key="1">
    <citation type="submission" date="2023-08" db="EMBL/GenBank/DDBJ databases">
        <authorList>
            <person name="Alioto T."/>
            <person name="Alioto T."/>
            <person name="Gomez Garrido J."/>
        </authorList>
    </citation>
    <scope>NUCLEOTIDE SEQUENCE</scope>
</reference>
<sequence>MITVPLKKNIRILRSKHIHNTLKLRQNYIQLSTFYKDFDKAKRTVDLSNRSVEFCRSSHFKTQPSLFFD</sequence>
<dbReference type="Proteomes" id="UP001162480">
    <property type="component" value="Chromosome 3"/>
</dbReference>
<organism evidence="1 2">
    <name type="scientific">Octopus vulgaris</name>
    <name type="common">Common octopus</name>
    <dbReference type="NCBI Taxonomy" id="6645"/>
    <lineage>
        <taxon>Eukaryota</taxon>
        <taxon>Metazoa</taxon>
        <taxon>Spiralia</taxon>
        <taxon>Lophotrochozoa</taxon>
        <taxon>Mollusca</taxon>
        <taxon>Cephalopoda</taxon>
        <taxon>Coleoidea</taxon>
        <taxon>Octopodiformes</taxon>
        <taxon>Octopoda</taxon>
        <taxon>Incirrata</taxon>
        <taxon>Octopodidae</taxon>
        <taxon>Octopus</taxon>
    </lineage>
</organism>
<evidence type="ECO:0000313" key="1">
    <source>
        <dbReference type="EMBL" id="CAI9719305.1"/>
    </source>
</evidence>